<protein>
    <submittedName>
        <fullName evidence="1">Transposase</fullName>
    </submittedName>
</protein>
<evidence type="ECO:0000313" key="1">
    <source>
        <dbReference type="EMBL" id="MFC3530414.1"/>
    </source>
</evidence>
<gene>
    <name evidence="1" type="ORF">ACFOMH_19790</name>
</gene>
<dbReference type="InterPro" id="IPR002514">
    <property type="entry name" value="Transposase_8"/>
</dbReference>
<accession>A0ABV7RAF8</accession>
<organism evidence="1 2">
    <name type="scientific">Paracoccus mangrovi</name>
    <dbReference type="NCBI Taxonomy" id="1715645"/>
    <lineage>
        <taxon>Bacteria</taxon>
        <taxon>Pseudomonadati</taxon>
        <taxon>Pseudomonadota</taxon>
        <taxon>Alphaproteobacteria</taxon>
        <taxon>Rhodobacterales</taxon>
        <taxon>Paracoccaceae</taxon>
        <taxon>Paracoccus</taxon>
    </lineage>
</organism>
<dbReference type="PANTHER" id="PTHR37936:SF3">
    <property type="entry name" value="TRANSPOSASE INSC FOR INSERTION ELEMENT IS2A-RELATED"/>
    <property type="match status" value="1"/>
</dbReference>
<keyword evidence="2" id="KW-1185">Reference proteome</keyword>
<dbReference type="PANTHER" id="PTHR37936">
    <property type="entry name" value="TRANSPOSASE INSC FOR INSERTION ELEMENT IS2A-RELATED"/>
    <property type="match status" value="1"/>
</dbReference>
<dbReference type="RefSeq" id="WP_255471222.1">
    <property type="nucleotide sequence ID" value="NZ_JBHRXJ010000025.1"/>
</dbReference>
<dbReference type="InterPro" id="IPR010921">
    <property type="entry name" value="Trp_repressor/repl_initiator"/>
</dbReference>
<dbReference type="Proteomes" id="UP001595721">
    <property type="component" value="Unassembled WGS sequence"/>
</dbReference>
<dbReference type="Pfam" id="PF01527">
    <property type="entry name" value="HTH_Tnp_1"/>
    <property type="match status" value="1"/>
</dbReference>
<dbReference type="SUPFAM" id="SSF48295">
    <property type="entry name" value="TrpR-like"/>
    <property type="match status" value="1"/>
</dbReference>
<dbReference type="EMBL" id="JBHRXJ010000025">
    <property type="protein sequence ID" value="MFC3530414.1"/>
    <property type="molecule type" value="Genomic_DNA"/>
</dbReference>
<reference evidence="2" key="1">
    <citation type="journal article" date="2019" name="Int. J. Syst. Evol. Microbiol.">
        <title>The Global Catalogue of Microorganisms (GCM) 10K type strain sequencing project: providing services to taxonomists for standard genome sequencing and annotation.</title>
        <authorList>
            <consortium name="The Broad Institute Genomics Platform"/>
            <consortium name="The Broad Institute Genome Sequencing Center for Infectious Disease"/>
            <person name="Wu L."/>
            <person name="Ma J."/>
        </authorList>
    </citation>
    <scope>NUCLEOTIDE SEQUENCE [LARGE SCALE GENOMIC DNA]</scope>
    <source>
        <strain evidence="2">KCTC 42899</strain>
    </source>
</reference>
<comment type="caution">
    <text evidence="1">The sequence shown here is derived from an EMBL/GenBank/DDBJ whole genome shotgun (WGS) entry which is preliminary data.</text>
</comment>
<name>A0ABV7RAF8_9RHOB</name>
<sequence length="141" mass="15079">MEHQNEHRMEVRGSKGVSRIEILDGPTGRRRWPDDLKARIVAESFQPGARVCDVAAKYGLIARHLSGWRGQARKGELVVPVDVAPTFVPLVIEPLADAAAAAASADTGVIRVEICGAVLHVMPDCSPDRAAALAAALRKVL</sequence>
<evidence type="ECO:0000313" key="2">
    <source>
        <dbReference type="Proteomes" id="UP001595721"/>
    </source>
</evidence>
<proteinExistence type="predicted"/>
<dbReference type="NCBIfam" id="NF047595">
    <property type="entry name" value="IS66_ISRel24_TnpA"/>
    <property type="match status" value="1"/>
</dbReference>